<evidence type="ECO:0000256" key="4">
    <source>
        <dbReference type="ARBA" id="ARBA00023136"/>
    </source>
</evidence>
<protein>
    <recommendedName>
        <fullName evidence="8">Ubiquinone biosynthesis protein UbiA</fullName>
    </recommendedName>
</protein>
<feature type="transmembrane region" description="Helical" evidence="5">
    <location>
        <begin position="94"/>
        <end position="126"/>
    </location>
</feature>
<dbReference type="AlphaFoldDB" id="A0A8J3II65"/>
<feature type="transmembrane region" description="Helical" evidence="5">
    <location>
        <begin position="138"/>
        <end position="158"/>
    </location>
</feature>
<feature type="transmembrane region" description="Helical" evidence="5">
    <location>
        <begin position="165"/>
        <end position="183"/>
    </location>
</feature>
<feature type="transmembrane region" description="Helical" evidence="5">
    <location>
        <begin position="237"/>
        <end position="257"/>
    </location>
</feature>
<feature type="transmembrane region" description="Helical" evidence="5">
    <location>
        <begin position="269"/>
        <end position="290"/>
    </location>
</feature>
<feature type="transmembrane region" description="Helical" evidence="5">
    <location>
        <begin position="209"/>
        <end position="230"/>
    </location>
</feature>
<keyword evidence="2 5" id="KW-0812">Transmembrane</keyword>
<proteinExistence type="predicted"/>
<evidence type="ECO:0000256" key="5">
    <source>
        <dbReference type="SAM" id="Phobius"/>
    </source>
</evidence>
<reference evidence="6" key="1">
    <citation type="submission" date="2020-10" db="EMBL/GenBank/DDBJ databases">
        <title>Taxonomic study of unclassified bacteria belonging to the class Ktedonobacteria.</title>
        <authorList>
            <person name="Yabe S."/>
            <person name="Wang C.M."/>
            <person name="Zheng Y."/>
            <person name="Sakai Y."/>
            <person name="Cavaletti L."/>
            <person name="Monciardini P."/>
            <person name="Donadio S."/>
        </authorList>
    </citation>
    <scope>NUCLEOTIDE SEQUENCE</scope>
    <source>
        <strain evidence="6">ID150040</strain>
    </source>
</reference>
<dbReference type="RefSeq" id="WP_220204856.1">
    <property type="nucleotide sequence ID" value="NZ_BNJK01000001.1"/>
</dbReference>
<evidence type="ECO:0000313" key="7">
    <source>
        <dbReference type="Proteomes" id="UP000597444"/>
    </source>
</evidence>
<evidence type="ECO:0000256" key="3">
    <source>
        <dbReference type="ARBA" id="ARBA00022989"/>
    </source>
</evidence>
<feature type="transmembrane region" description="Helical" evidence="5">
    <location>
        <begin position="12"/>
        <end position="38"/>
    </location>
</feature>
<accession>A0A8J3II65</accession>
<dbReference type="GO" id="GO:0016765">
    <property type="term" value="F:transferase activity, transferring alkyl or aryl (other than methyl) groups"/>
    <property type="evidence" value="ECO:0007669"/>
    <property type="project" value="InterPro"/>
</dbReference>
<comment type="caution">
    <text evidence="6">The sequence shown here is derived from an EMBL/GenBank/DDBJ whole genome shotgun (WGS) entry which is preliminary data.</text>
</comment>
<sequence>MEIAKKRRLPDLLYGFYLLCHPGPVLFHILAVTAIALLAAWPHLVWSTLALVVAAHTTMQLSIAILNDYCDRQRDTSSKKHKPLPLGLVRPREALIAGILLMVVMVVLLLPLPTLALLISLLYLALGQGYNLGLKSTPLSGIVFALAIPLIPLYAFVGVGRIIPFVLWLVPVAALLGVALNLANSLPDIEEDTASGAHTLAVVLGVKNTFLLCPVLLFLAALLVGLLALIQIVPAQLWVLLPTLLLVCVAIGALLIVSGPRKPLKTRKTYFYIVVLTCLVLAAGWLISALSS</sequence>
<evidence type="ECO:0000313" key="6">
    <source>
        <dbReference type="EMBL" id="GHO94098.1"/>
    </source>
</evidence>
<evidence type="ECO:0000256" key="1">
    <source>
        <dbReference type="ARBA" id="ARBA00004141"/>
    </source>
</evidence>
<dbReference type="CDD" id="cd13956">
    <property type="entry name" value="PT_UbiA"/>
    <property type="match status" value="1"/>
</dbReference>
<keyword evidence="4 5" id="KW-0472">Membrane</keyword>
<feature type="transmembrane region" description="Helical" evidence="5">
    <location>
        <begin position="44"/>
        <end position="66"/>
    </location>
</feature>
<dbReference type="InterPro" id="IPR050475">
    <property type="entry name" value="Prenyltransferase_related"/>
</dbReference>
<dbReference type="PANTHER" id="PTHR42723:SF1">
    <property type="entry name" value="CHLOROPHYLL SYNTHASE, CHLOROPLASTIC"/>
    <property type="match status" value="1"/>
</dbReference>
<keyword evidence="7" id="KW-1185">Reference proteome</keyword>
<evidence type="ECO:0000256" key="2">
    <source>
        <dbReference type="ARBA" id="ARBA00022692"/>
    </source>
</evidence>
<comment type="subcellular location">
    <subcellularLocation>
        <location evidence="1">Membrane</location>
        <topology evidence="1">Multi-pass membrane protein</topology>
    </subcellularLocation>
</comment>
<dbReference type="Pfam" id="PF01040">
    <property type="entry name" value="UbiA"/>
    <property type="match status" value="1"/>
</dbReference>
<dbReference type="PANTHER" id="PTHR42723">
    <property type="entry name" value="CHLOROPHYLL SYNTHASE"/>
    <property type="match status" value="1"/>
</dbReference>
<name>A0A8J3II65_9CHLR</name>
<dbReference type="Proteomes" id="UP000597444">
    <property type="component" value="Unassembled WGS sequence"/>
</dbReference>
<dbReference type="GO" id="GO:0016020">
    <property type="term" value="C:membrane"/>
    <property type="evidence" value="ECO:0007669"/>
    <property type="project" value="UniProtKB-SubCell"/>
</dbReference>
<dbReference type="EMBL" id="BNJK01000001">
    <property type="protein sequence ID" value="GHO94098.1"/>
    <property type="molecule type" value="Genomic_DNA"/>
</dbReference>
<gene>
    <name evidence="6" type="ORF">KSF_041460</name>
</gene>
<keyword evidence="3 5" id="KW-1133">Transmembrane helix</keyword>
<dbReference type="InterPro" id="IPR044878">
    <property type="entry name" value="UbiA_sf"/>
</dbReference>
<dbReference type="InterPro" id="IPR000537">
    <property type="entry name" value="UbiA_prenyltransferase"/>
</dbReference>
<organism evidence="6 7">
    <name type="scientific">Reticulibacter mediterranei</name>
    <dbReference type="NCBI Taxonomy" id="2778369"/>
    <lineage>
        <taxon>Bacteria</taxon>
        <taxon>Bacillati</taxon>
        <taxon>Chloroflexota</taxon>
        <taxon>Ktedonobacteria</taxon>
        <taxon>Ktedonobacterales</taxon>
        <taxon>Reticulibacteraceae</taxon>
        <taxon>Reticulibacter</taxon>
    </lineage>
</organism>
<dbReference type="Gene3D" id="1.10.357.140">
    <property type="entry name" value="UbiA prenyltransferase"/>
    <property type="match status" value="1"/>
</dbReference>
<evidence type="ECO:0008006" key="8">
    <source>
        <dbReference type="Google" id="ProtNLM"/>
    </source>
</evidence>